<proteinExistence type="predicted"/>
<dbReference type="RefSeq" id="WP_406785783.1">
    <property type="nucleotide sequence ID" value="NZ_JBJIAA010000001.1"/>
</dbReference>
<feature type="signal peptide" evidence="2">
    <location>
        <begin position="1"/>
        <end position="30"/>
    </location>
</feature>
<evidence type="ECO:0000256" key="2">
    <source>
        <dbReference type="SAM" id="SignalP"/>
    </source>
</evidence>
<keyword evidence="1 2" id="KW-0732">Signal</keyword>
<evidence type="ECO:0000313" key="5">
    <source>
        <dbReference type="Proteomes" id="UP001623592"/>
    </source>
</evidence>
<accession>A0ABW8T9A6</accession>
<dbReference type="Pfam" id="PF13205">
    <property type="entry name" value="Big_5"/>
    <property type="match status" value="1"/>
</dbReference>
<evidence type="ECO:0000256" key="1">
    <source>
        <dbReference type="ARBA" id="ARBA00022729"/>
    </source>
</evidence>
<feature type="domain" description="SbsA Ig-like" evidence="3">
    <location>
        <begin position="34"/>
        <end position="128"/>
    </location>
</feature>
<keyword evidence="5" id="KW-1185">Reference proteome</keyword>
<feature type="chain" id="PRO_5046953381" evidence="2">
    <location>
        <begin position="31"/>
        <end position="226"/>
    </location>
</feature>
<dbReference type="EMBL" id="JBJIAA010000001">
    <property type="protein sequence ID" value="MFL0249109.1"/>
    <property type="molecule type" value="Genomic_DNA"/>
</dbReference>
<reference evidence="4 5" key="1">
    <citation type="submission" date="2024-11" db="EMBL/GenBank/DDBJ databases">
        <authorList>
            <person name="Heng Y.C."/>
            <person name="Lim A.C.H."/>
            <person name="Lee J.K.Y."/>
            <person name="Kittelmann S."/>
        </authorList>
    </citation>
    <scope>NUCLEOTIDE SEQUENCE [LARGE SCALE GENOMIC DNA]</scope>
    <source>
        <strain evidence="4 5">WILCCON 0114</strain>
    </source>
</reference>
<dbReference type="Proteomes" id="UP001623592">
    <property type="component" value="Unassembled WGS sequence"/>
</dbReference>
<protein>
    <submittedName>
        <fullName evidence="4">Ig-like domain-containing protein</fullName>
    </submittedName>
</protein>
<gene>
    <name evidence="4" type="ORF">ACJDT4_01630</name>
</gene>
<evidence type="ECO:0000259" key="3">
    <source>
        <dbReference type="Pfam" id="PF13205"/>
    </source>
</evidence>
<evidence type="ECO:0000313" key="4">
    <source>
        <dbReference type="EMBL" id="MFL0249109.1"/>
    </source>
</evidence>
<name>A0ABW8T9A6_9CLOT</name>
<organism evidence="4 5">
    <name type="scientific">Clostridium neuense</name>
    <dbReference type="NCBI Taxonomy" id="1728934"/>
    <lineage>
        <taxon>Bacteria</taxon>
        <taxon>Bacillati</taxon>
        <taxon>Bacillota</taxon>
        <taxon>Clostridia</taxon>
        <taxon>Eubacteriales</taxon>
        <taxon>Clostridiaceae</taxon>
        <taxon>Clostridium</taxon>
    </lineage>
</organism>
<sequence length="226" mass="25075">MKRSFNLMKVSITALFCLLVIVFSKSFVHAEIVSNTKTGVSPDKEWCVNFTNKVNYDYVTSDYIYVRDSYGNSVDLNLSVNPSNEKQVIVKPKSGSYVLGKTYVLTISKDFSDQNGNKIGQDYKMQFTIKSQLVDTASFKVQVFNYGSGVIATVSVNSTTLSNASTYRVEGQDEKDDNVPIGKEAAVLGDFQNVNVYFYDADGNKIGNCLVNIQKAYDSQSVQISN</sequence>
<dbReference type="InterPro" id="IPR032812">
    <property type="entry name" value="SbsA_Ig"/>
</dbReference>
<comment type="caution">
    <text evidence="4">The sequence shown here is derived from an EMBL/GenBank/DDBJ whole genome shotgun (WGS) entry which is preliminary data.</text>
</comment>